<name>A0A371D6C4_9APHY</name>
<protein>
    <submittedName>
        <fullName evidence="7">Metallo-hydrolase/oxidoreductase</fullName>
    </submittedName>
</protein>
<evidence type="ECO:0000256" key="4">
    <source>
        <dbReference type="ARBA" id="ARBA00022801"/>
    </source>
</evidence>
<evidence type="ECO:0000256" key="5">
    <source>
        <dbReference type="ARBA" id="ARBA00022833"/>
    </source>
</evidence>
<dbReference type="PANTHER" id="PTHR42978">
    <property type="entry name" value="QUORUM-QUENCHING LACTONASE YTNP-RELATED-RELATED"/>
    <property type="match status" value="1"/>
</dbReference>
<evidence type="ECO:0000256" key="1">
    <source>
        <dbReference type="ARBA" id="ARBA00001947"/>
    </source>
</evidence>
<dbReference type="InterPro" id="IPR036866">
    <property type="entry name" value="RibonucZ/Hydroxyglut_hydro"/>
</dbReference>
<feature type="domain" description="Metallo-beta-lactamase" evidence="6">
    <location>
        <begin position="44"/>
        <end position="275"/>
    </location>
</feature>
<keyword evidence="3" id="KW-0479">Metal-binding</keyword>
<dbReference type="Pfam" id="PF00753">
    <property type="entry name" value="Lactamase_B"/>
    <property type="match status" value="1"/>
</dbReference>
<dbReference type="EMBL" id="KZ857414">
    <property type="protein sequence ID" value="RDX48085.1"/>
    <property type="molecule type" value="Genomic_DNA"/>
</dbReference>
<organism evidence="7 8">
    <name type="scientific">Lentinus brumalis</name>
    <dbReference type="NCBI Taxonomy" id="2498619"/>
    <lineage>
        <taxon>Eukaryota</taxon>
        <taxon>Fungi</taxon>
        <taxon>Dikarya</taxon>
        <taxon>Basidiomycota</taxon>
        <taxon>Agaricomycotina</taxon>
        <taxon>Agaricomycetes</taxon>
        <taxon>Polyporales</taxon>
        <taxon>Polyporaceae</taxon>
        <taxon>Lentinus</taxon>
    </lineage>
</organism>
<keyword evidence="8" id="KW-1185">Reference proteome</keyword>
<dbReference type="AlphaFoldDB" id="A0A371D6C4"/>
<dbReference type="Gene3D" id="3.60.15.10">
    <property type="entry name" value="Ribonuclease Z/Hydroxyacylglutathione hydrolase-like"/>
    <property type="match status" value="1"/>
</dbReference>
<gene>
    <name evidence="7" type="ORF">OH76DRAFT_1557413</name>
</gene>
<evidence type="ECO:0000256" key="3">
    <source>
        <dbReference type="ARBA" id="ARBA00022723"/>
    </source>
</evidence>
<dbReference type="GO" id="GO:0016787">
    <property type="term" value="F:hydrolase activity"/>
    <property type="evidence" value="ECO:0007669"/>
    <property type="project" value="UniProtKB-KW"/>
</dbReference>
<evidence type="ECO:0000313" key="8">
    <source>
        <dbReference type="Proteomes" id="UP000256964"/>
    </source>
</evidence>
<keyword evidence="4" id="KW-0378">Hydrolase</keyword>
<keyword evidence="5" id="KW-0862">Zinc</keyword>
<dbReference type="CDD" id="cd07730">
    <property type="entry name" value="metallo-hydrolase-like_MBL-fold"/>
    <property type="match status" value="1"/>
</dbReference>
<dbReference type="GO" id="GO:0046872">
    <property type="term" value="F:metal ion binding"/>
    <property type="evidence" value="ECO:0007669"/>
    <property type="project" value="UniProtKB-KW"/>
</dbReference>
<accession>A0A371D6C4</accession>
<reference evidence="7 8" key="1">
    <citation type="journal article" date="2018" name="Biotechnol. Biofuels">
        <title>Integrative visual omics of the white-rot fungus Polyporus brumalis exposes the biotechnological potential of its oxidative enzymes for delignifying raw plant biomass.</title>
        <authorList>
            <person name="Miyauchi S."/>
            <person name="Rancon A."/>
            <person name="Drula E."/>
            <person name="Hage H."/>
            <person name="Chaduli D."/>
            <person name="Favel A."/>
            <person name="Grisel S."/>
            <person name="Henrissat B."/>
            <person name="Herpoel-Gimbert I."/>
            <person name="Ruiz-Duenas F.J."/>
            <person name="Chevret D."/>
            <person name="Hainaut M."/>
            <person name="Lin J."/>
            <person name="Wang M."/>
            <person name="Pangilinan J."/>
            <person name="Lipzen A."/>
            <person name="Lesage-Meessen L."/>
            <person name="Navarro D."/>
            <person name="Riley R."/>
            <person name="Grigoriev I.V."/>
            <person name="Zhou S."/>
            <person name="Raouche S."/>
            <person name="Rosso M.N."/>
        </authorList>
    </citation>
    <scope>NUCLEOTIDE SEQUENCE [LARGE SCALE GENOMIC DNA]</scope>
    <source>
        <strain evidence="7 8">BRFM 1820</strain>
    </source>
</reference>
<comment type="cofactor">
    <cofactor evidence="1">
        <name>Zn(2+)</name>
        <dbReference type="ChEBI" id="CHEBI:29105"/>
    </cofactor>
</comment>
<comment type="similarity">
    <text evidence="2">Belongs to the metallo-beta-lactamase superfamily.</text>
</comment>
<sequence length="297" mass="32966">MSDLPTHRPDQAYCLLSALEAGFVDVPLDYMIDIAKPGERANLPALAFLLRHSKTNDTLVFDLGVRKDWQNLLAPAYLERIKHMTFGVSVPADAADSLAQGGLAPPDIKYICISHIHFDHIGDAAPYTNATFLVGEHARSHIEDGYPKQQNSLYRTDLVPLERTRYLEPERWPALGPFPHALDFFGDGSMYIVDAGDGHCPGHLNLLARTSPDGGWVYLAGDSAHDWRLITGEASIPTHEVYGCAHRDKGAAALHMRRIRELVETYPRVRVLLAHDVPWYEINKGGPGFWPGSIDSL</sequence>
<dbReference type="InterPro" id="IPR051013">
    <property type="entry name" value="MBL_superfamily_lactonases"/>
</dbReference>
<dbReference type="STRING" id="139420.A0A371D6C4"/>
<evidence type="ECO:0000259" key="6">
    <source>
        <dbReference type="SMART" id="SM00849"/>
    </source>
</evidence>
<dbReference type="SMART" id="SM00849">
    <property type="entry name" value="Lactamase_B"/>
    <property type="match status" value="1"/>
</dbReference>
<evidence type="ECO:0000313" key="7">
    <source>
        <dbReference type="EMBL" id="RDX48085.1"/>
    </source>
</evidence>
<dbReference type="InterPro" id="IPR001279">
    <property type="entry name" value="Metallo-B-lactamas"/>
</dbReference>
<proteinExistence type="inferred from homology"/>
<dbReference type="OrthoDB" id="10250730at2759"/>
<dbReference type="Proteomes" id="UP000256964">
    <property type="component" value="Unassembled WGS sequence"/>
</dbReference>
<evidence type="ECO:0000256" key="2">
    <source>
        <dbReference type="ARBA" id="ARBA00007749"/>
    </source>
</evidence>
<dbReference type="SUPFAM" id="SSF56281">
    <property type="entry name" value="Metallo-hydrolase/oxidoreductase"/>
    <property type="match status" value="1"/>
</dbReference>
<dbReference type="PANTHER" id="PTHR42978:SF2">
    <property type="entry name" value="102 KBASES UNSTABLE REGION: FROM 1 TO 119443"/>
    <property type="match status" value="1"/>
</dbReference>